<proteinExistence type="predicted"/>
<dbReference type="Proteomes" id="UP000675554">
    <property type="component" value="Unassembled WGS sequence"/>
</dbReference>
<evidence type="ECO:0000313" key="2">
    <source>
        <dbReference type="Proteomes" id="UP000675554"/>
    </source>
</evidence>
<feature type="non-terminal residue" evidence="1">
    <location>
        <position position="1"/>
    </location>
</feature>
<dbReference type="AlphaFoldDB" id="A0A8T4J2E8"/>
<sequence>PVPRDTNVQYNGRDHSCTGATAKGSEIATATFNGSFNVPMSCEVGGSSTPATGSGTVTWKTKEGKTLKSSLSLTITGQMFNTAKVDGNVTDGAFLGGKIHGDFQVDLVKEGVNCAAQAFTGGLRQANYDGSFTINA</sequence>
<gene>
    <name evidence="1" type="ORF">KDA82_32650</name>
</gene>
<dbReference type="EMBL" id="JAGSMN010001015">
    <property type="protein sequence ID" value="MBR7677660.1"/>
    <property type="molecule type" value="Genomic_DNA"/>
</dbReference>
<organism evidence="1 2">
    <name type="scientific">Streptomyces daliensis</name>
    <dbReference type="NCBI Taxonomy" id="299421"/>
    <lineage>
        <taxon>Bacteria</taxon>
        <taxon>Bacillati</taxon>
        <taxon>Actinomycetota</taxon>
        <taxon>Actinomycetes</taxon>
        <taxon>Kitasatosporales</taxon>
        <taxon>Streptomycetaceae</taxon>
        <taxon>Streptomyces</taxon>
    </lineage>
</organism>
<name>A0A8T4J2E8_9ACTN</name>
<accession>A0A8T4J2E8</accession>
<evidence type="ECO:0000313" key="1">
    <source>
        <dbReference type="EMBL" id="MBR7677660.1"/>
    </source>
</evidence>
<reference evidence="1" key="1">
    <citation type="submission" date="2021-04" db="EMBL/GenBank/DDBJ databases">
        <title>Sequencing of actinobacteria type strains.</title>
        <authorList>
            <person name="Nguyen G.-S."/>
            <person name="Wentzel A."/>
        </authorList>
    </citation>
    <scope>NUCLEOTIDE SEQUENCE</scope>
    <source>
        <strain evidence="1">DSM 42095</strain>
    </source>
</reference>
<comment type="caution">
    <text evidence="1">The sequence shown here is derived from an EMBL/GenBank/DDBJ whole genome shotgun (WGS) entry which is preliminary data.</text>
</comment>
<keyword evidence="2" id="KW-1185">Reference proteome</keyword>
<protein>
    <submittedName>
        <fullName evidence="1">Uncharacterized protein</fullName>
    </submittedName>
</protein>